<feature type="region of interest" description="Disordered" evidence="2">
    <location>
        <begin position="184"/>
        <end position="404"/>
    </location>
</feature>
<feature type="compositionally biased region" description="Low complexity" evidence="2">
    <location>
        <begin position="212"/>
        <end position="229"/>
    </location>
</feature>
<feature type="coiled-coil region" evidence="1">
    <location>
        <begin position="546"/>
        <end position="573"/>
    </location>
</feature>
<evidence type="ECO:0000313" key="3">
    <source>
        <dbReference type="EMBL" id="KAE9384706.1"/>
    </source>
</evidence>
<reference evidence="3" key="1">
    <citation type="journal article" date="2019" name="Environ. Microbiol.">
        <title>Fungal ecological strategies reflected in gene transcription - a case study of two litter decomposers.</title>
        <authorList>
            <person name="Barbi F."/>
            <person name="Kohler A."/>
            <person name="Barry K."/>
            <person name="Baskaran P."/>
            <person name="Daum C."/>
            <person name="Fauchery L."/>
            <person name="Ihrmark K."/>
            <person name="Kuo A."/>
            <person name="LaButti K."/>
            <person name="Lipzen A."/>
            <person name="Morin E."/>
            <person name="Grigoriev I.V."/>
            <person name="Henrissat B."/>
            <person name="Lindahl B."/>
            <person name="Martin F."/>
        </authorList>
    </citation>
    <scope>NUCLEOTIDE SEQUENCE</scope>
    <source>
        <strain evidence="3">JB14</strain>
    </source>
</reference>
<accession>A0A6A4GGL3</accession>
<evidence type="ECO:0000256" key="2">
    <source>
        <dbReference type="SAM" id="MobiDB-lite"/>
    </source>
</evidence>
<feature type="compositionally biased region" description="Low complexity" evidence="2">
    <location>
        <begin position="21"/>
        <end position="31"/>
    </location>
</feature>
<feature type="region of interest" description="Disordered" evidence="2">
    <location>
        <begin position="876"/>
        <end position="979"/>
    </location>
</feature>
<evidence type="ECO:0000313" key="4">
    <source>
        <dbReference type="Proteomes" id="UP000799118"/>
    </source>
</evidence>
<organism evidence="3 4">
    <name type="scientific">Gymnopus androsaceus JB14</name>
    <dbReference type="NCBI Taxonomy" id="1447944"/>
    <lineage>
        <taxon>Eukaryota</taxon>
        <taxon>Fungi</taxon>
        <taxon>Dikarya</taxon>
        <taxon>Basidiomycota</taxon>
        <taxon>Agaricomycotina</taxon>
        <taxon>Agaricomycetes</taxon>
        <taxon>Agaricomycetidae</taxon>
        <taxon>Agaricales</taxon>
        <taxon>Marasmiineae</taxon>
        <taxon>Omphalotaceae</taxon>
        <taxon>Gymnopus</taxon>
    </lineage>
</organism>
<feature type="compositionally biased region" description="Pro residues" evidence="2">
    <location>
        <begin position="269"/>
        <end position="281"/>
    </location>
</feature>
<dbReference type="EMBL" id="ML770093">
    <property type="protein sequence ID" value="KAE9384706.1"/>
    <property type="molecule type" value="Genomic_DNA"/>
</dbReference>
<keyword evidence="1" id="KW-0175">Coiled coil</keyword>
<feature type="region of interest" description="Disordered" evidence="2">
    <location>
        <begin position="1"/>
        <end position="31"/>
    </location>
</feature>
<dbReference type="AlphaFoldDB" id="A0A6A4GGL3"/>
<dbReference type="Proteomes" id="UP000799118">
    <property type="component" value="Unassembled WGS sequence"/>
</dbReference>
<feature type="compositionally biased region" description="Acidic residues" evidence="2">
    <location>
        <begin position="876"/>
        <end position="890"/>
    </location>
</feature>
<feature type="compositionally biased region" description="Polar residues" evidence="2">
    <location>
        <begin position="286"/>
        <end position="295"/>
    </location>
</feature>
<name>A0A6A4GGL3_9AGAR</name>
<feature type="compositionally biased region" description="Pro residues" evidence="2">
    <location>
        <begin position="202"/>
        <end position="211"/>
    </location>
</feature>
<gene>
    <name evidence="3" type="ORF">BT96DRAFT_1007789</name>
</gene>
<feature type="compositionally biased region" description="Low complexity" evidence="2">
    <location>
        <begin position="919"/>
        <end position="937"/>
    </location>
</feature>
<proteinExistence type="predicted"/>
<feature type="compositionally biased region" description="Pro residues" evidence="2">
    <location>
        <begin position="352"/>
        <end position="361"/>
    </location>
</feature>
<keyword evidence="4" id="KW-1185">Reference proteome</keyword>
<feature type="compositionally biased region" description="Basic and acidic residues" evidence="2">
    <location>
        <begin position="298"/>
        <end position="318"/>
    </location>
</feature>
<protein>
    <submittedName>
        <fullName evidence="3">Uncharacterized protein</fullName>
    </submittedName>
</protein>
<evidence type="ECO:0000256" key="1">
    <source>
        <dbReference type="SAM" id="Coils"/>
    </source>
</evidence>
<sequence>MPPKRPSSPSNSSPRKKAKRSPSPNSSQNASQIAASALVTAKITDDLKGTFSLGGVPPDHYLRDDAGWSDVAARLGPCQRCANANKTCVSAGALRLACVSCSSSQKKCSHATLYRYRRFARSSRQSLEWAREMFEKHLRSVHLRAYEAYHVNDALFEQLVRATDPPSSRSSDLGEPLIPKIAKFGSRPGTIQGTYRFMGPRSPSPDPPSLPAPGTRRSTRKVTSTTQVTPLVVDPVTSPPLAGSSGVPPRPATPPFSHTALTLRIPARPHSPPLPQTPPPLSAAQERTSAPQTLNKILAHDRKQAAKARAHNEAESGVKGKAKGKGKSHGSAGPQRPHVLPRVDGSSCVRAPRPPPLPRRSPSPAEVPRITHLPEPSPSVHPPTSADQPDPVVGGPRQGSPGVDSAAYAQVHSHIARGRTSIPALVDLAYGNPSRLTVRSPSRWEELPSMPPARQSAVQTELEQSRALVDQYELTNSHLTLQLEDTRRLLQQREDDLHRRELEYEEMRHRMEALAESAGAANAAAARAALYETLVTPEQPDPGRRIRELEALVARQTQELENAEARRKTLFDRVTRREVEIGNNSTIIHELLGTCEHWREVTSLANALAKSLGETNSELETELEGFSSREELVLANSRLRDRLEEYRHDLGSLATSYRHLVVANPTSALNEVLRRAEFLIQEIHASLHLGRSNSDHYTHAERAAERLRLHFRECVFRVDQALNIMLIAASPHRDRVLSLVRRYSHDNPDALLTLGQHAGLLPVSTPHSERPIYEYLPFSTHHPLGDPTTTLPSSVPVAPLLSLIRSETRRITLQQLEAYQNENDVFEREAARIMGVEAELAEAHLATTAISPSSPDLPARVSLSLIADDGDNLYDDDAMVDEEPSECDRDEQDRAIPGSFSTGSNAMEIFRRKSPPPAASASRRTTAAPVACAAPVPSTEPAPAAVYERPSSGSPPTVALTLAEEVEKEDSASGSAPPA</sequence>